<keyword evidence="4" id="KW-1185">Reference proteome</keyword>
<sequence>MRPLVLTLTAALTLSLAGAQVPDSAAIPSLDKYGNKYANLRLERTPDGVLTVTMHTRGGPFVFDANAHREFVQAFHDIASDRANKVVILTGSGDAWLNRIDFASFGDLSNPQNWDTVYWEGKRLLENFLEIEVPVIAAINGPATVHTEWMLASDLIVASNTAEFQDAPHILGGIVPGDGVNVLWPAVLGPVRGNYFLWTGQKLSARQALNLGVVSEVVPRSQVMPRAREMAAQLLRVPELTRRYTRAVLTLKLRRELAEAVGPGLSLEGTSAADLFRQMQNQKK</sequence>
<organism evidence="3 4">
    <name type="scientific">Deinococcus aetherius</name>
    <dbReference type="NCBI Taxonomy" id="200252"/>
    <lineage>
        <taxon>Bacteria</taxon>
        <taxon>Thermotogati</taxon>
        <taxon>Deinococcota</taxon>
        <taxon>Deinococci</taxon>
        <taxon>Deinococcales</taxon>
        <taxon>Deinococcaceae</taxon>
        <taxon>Deinococcus</taxon>
    </lineage>
</organism>
<dbReference type="InterPro" id="IPR029045">
    <property type="entry name" value="ClpP/crotonase-like_dom_sf"/>
</dbReference>
<proteinExistence type="inferred from homology"/>
<feature type="chain" id="PRO_5045551313" evidence="2">
    <location>
        <begin position="20"/>
        <end position="284"/>
    </location>
</feature>
<accession>A0ABN6RMY5</accession>
<evidence type="ECO:0000256" key="1">
    <source>
        <dbReference type="ARBA" id="ARBA00005254"/>
    </source>
</evidence>
<dbReference type="InterPro" id="IPR001753">
    <property type="entry name" value="Enoyl-CoA_hydra/iso"/>
</dbReference>
<dbReference type="PANTHER" id="PTHR43802">
    <property type="entry name" value="ENOYL-COA HYDRATASE"/>
    <property type="match status" value="1"/>
</dbReference>
<dbReference type="Proteomes" id="UP001064971">
    <property type="component" value="Plasmid pDAETH-1"/>
</dbReference>
<evidence type="ECO:0000313" key="4">
    <source>
        <dbReference type="Proteomes" id="UP001064971"/>
    </source>
</evidence>
<dbReference type="PANTHER" id="PTHR43802:SF1">
    <property type="entry name" value="IP11341P-RELATED"/>
    <property type="match status" value="1"/>
</dbReference>
<gene>
    <name evidence="3" type="ORF">DAETH_36700</name>
</gene>
<dbReference type="Gene3D" id="3.90.226.10">
    <property type="entry name" value="2-enoyl-CoA Hydratase, Chain A, domain 1"/>
    <property type="match status" value="1"/>
</dbReference>
<keyword evidence="2" id="KW-0732">Signal</keyword>
<dbReference type="RefSeq" id="WP_264777561.1">
    <property type="nucleotide sequence ID" value="NZ_AP026561.1"/>
</dbReference>
<geneLocation type="plasmid" evidence="3 4">
    <name>pDAETH-1</name>
</geneLocation>
<feature type="signal peptide" evidence="2">
    <location>
        <begin position="1"/>
        <end position="19"/>
    </location>
</feature>
<dbReference type="CDD" id="cd06558">
    <property type="entry name" value="crotonase-like"/>
    <property type="match status" value="1"/>
</dbReference>
<reference evidence="3" key="1">
    <citation type="submission" date="2022-07" db="EMBL/GenBank/DDBJ databases">
        <title>Complete Genome Sequence of the Radioresistant Bacterium Deinococcus aetherius ST0316, Isolated from the Air Dust collected in Lower Stratosphere above Japan.</title>
        <authorList>
            <person name="Satoh K."/>
            <person name="Hagiwara K."/>
            <person name="Katsumata K."/>
            <person name="Kubo A."/>
            <person name="Yokobori S."/>
            <person name="Yamagishi A."/>
            <person name="Oono Y."/>
            <person name="Narumi I."/>
        </authorList>
    </citation>
    <scope>NUCLEOTIDE SEQUENCE</scope>
    <source>
        <strain evidence="3">ST0316</strain>
        <plasmid evidence="3">pDAETH-1</plasmid>
    </source>
</reference>
<dbReference type="SUPFAM" id="SSF52096">
    <property type="entry name" value="ClpP/crotonase"/>
    <property type="match status" value="1"/>
</dbReference>
<evidence type="ECO:0000256" key="2">
    <source>
        <dbReference type="SAM" id="SignalP"/>
    </source>
</evidence>
<keyword evidence="3" id="KW-0614">Plasmid</keyword>
<comment type="similarity">
    <text evidence="1">Belongs to the enoyl-CoA hydratase/isomerase family.</text>
</comment>
<dbReference type="Pfam" id="PF00378">
    <property type="entry name" value="ECH_1"/>
    <property type="match status" value="1"/>
</dbReference>
<name>A0ABN6RMY5_9DEIO</name>
<evidence type="ECO:0000313" key="3">
    <source>
        <dbReference type="EMBL" id="BDP43701.1"/>
    </source>
</evidence>
<protein>
    <submittedName>
        <fullName evidence="3">Crotonase</fullName>
    </submittedName>
</protein>
<dbReference type="EMBL" id="AP026561">
    <property type="protein sequence ID" value="BDP43701.1"/>
    <property type="molecule type" value="Genomic_DNA"/>
</dbReference>